<dbReference type="InterPro" id="IPR002048">
    <property type="entry name" value="EF_hand_dom"/>
</dbReference>
<dbReference type="GO" id="GO:0005509">
    <property type="term" value="F:calcium ion binding"/>
    <property type="evidence" value="ECO:0007669"/>
    <property type="project" value="InterPro"/>
</dbReference>
<dbReference type="Proteomes" id="UP000007110">
    <property type="component" value="Unassembled WGS sequence"/>
</dbReference>
<dbReference type="RefSeq" id="XP_030850353.1">
    <property type="nucleotide sequence ID" value="XM_030994493.1"/>
</dbReference>
<protein>
    <recommendedName>
        <fullName evidence="3">EF-hand domain-containing protein</fullName>
    </recommendedName>
</protein>
<dbReference type="GO" id="GO:0019902">
    <property type="term" value="F:phosphatase binding"/>
    <property type="evidence" value="ECO:0000318"/>
    <property type="project" value="GO_Central"/>
</dbReference>
<keyword evidence="2" id="KW-0677">Repeat</keyword>
<accession>A0A7M7T353</accession>
<dbReference type="PANTHER" id="PTHR45942">
    <property type="entry name" value="PROTEIN PHOSPATASE 3 REGULATORY SUBUNIT B ALPHA ISOFORM TYPE 1"/>
    <property type="match status" value="1"/>
</dbReference>
<evidence type="ECO:0000256" key="2">
    <source>
        <dbReference type="ARBA" id="ARBA00022737"/>
    </source>
</evidence>
<keyword evidence="5" id="KW-1185">Reference proteome</keyword>
<dbReference type="KEGG" id="spu:588838"/>
<evidence type="ECO:0000313" key="4">
    <source>
        <dbReference type="EnsemblMetazoa" id="XP_030850353"/>
    </source>
</evidence>
<dbReference type="SUPFAM" id="SSF47473">
    <property type="entry name" value="EF-hand"/>
    <property type="match status" value="1"/>
</dbReference>
<reference evidence="5" key="1">
    <citation type="submission" date="2015-02" db="EMBL/GenBank/DDBJ databases">
        <title>Genome sequencing for Strongylocentrotus purpuratus.</title>
        <authorList>
            <person name="Murali S."/>
            <person name="Liu Y."/>
            <person name="Vee V."/>
            <person name="English A."/>
            <person name="Wang M."/>
            <person name="Skinner E."/>
            <person name="Han Y."/>
            <person name="Muzny D.M."/>
            <person name="Worley K.C."/>
            <person name="Gibbs R.A."/>
        </authorList>
    </citation>
    <scope>NUCLEOTIDE SEQUENCE</scope>
</reference>
<evidence type="ECO:0000259" key="3">
    <source>
        <dbReference type="PROSITE" id="PS50222"/>
    </source>
</evidence>
<dbReference type="GeneID" id="588838"/>
<sequence>MGNSDSLLTPERLEDIQEQSHFDEKEIKFLLKTYAKLDPSPEGEDGIPVESFLSLYIFAGNELARRVVLKHASGPDRTIQPEGFLLCLSVLSKKADYPEKSKALFDALDVNKEGLVRFEQLFSLYKGMFTPALSDDQITEAVIGALQKVRGQHPGTISYQEFLRMVSPTELNQKMTIDIPLPT</sequence>
<feature type="domain" description="EF-hand" evidence="3">
    <location>
        <begin position="96"/>
        <end position="131"/>
    </location>
</feature>
<dbReference type="InterPro" id="IPR011992">
    <property type="entry name" value="EF-hand-dom_pair"/>
</dbReference>
<dbReference type="EnsemblMetazoa" id="XM_030994493">
    <property type="protein sequence ID" value="XP_030850353"/>
    <property type="gene ID" value="LOC588838"/>
</dbReference>
<dbReference type="InParanoid" id="A0A7M7T353"/>
<dbReference type="GO" id="GO:0005955">
    <property type="term" value="C:calcineurin complex"/>
    <property type="evidence" value="ECO:0000318"/>
    <property type="project" value="GO_Central"/>
</dbReference>
<proteinExistence type="predicted"/>
<dbReference type="OrthoDB" id="114727at2759"/>
<name>A0A7M7T353_STRPU</name>
<keyword evidence="1" id="KW-0479">Metal-binding</keyword>
<dbReference type="GO" id="GO:0008597">
    <property type="term" value="F:calcium-dependent protein serine/threonine phosphatase regulator activity"/>
    <property type="evidence" value="ECO:0000318"/>
    <property type="project" value="GO_Central"/>
</dbReference>
<dbReference type="GO" id="GO:0097720">
    <property type="term" value="P:calcineurin-mediated signaling"/>
    <property type="evidence" value="ECO:0000318"/>
    <property type="project" value="GO_Central"/>
</dbReference>
<reference evidence="4" key="2">
    <citation type="submission" date="2021-01" db="UniProtKB">
        <authorList>
            <consortium name="EnsemblMetazoa"/>
        </authorList>
    </citation>
    <scope>IDENTIFICATION</scope>
</reference>
<organism evidence="4 5">
    <name type="scientific">Strongylocentrotus purpuratus</name>
    <name type="common">Purple sea urchin</name>
    <dbReference type="NCBI Taxonomy" id="7668"/>
    <lineage>
        <taxon>Eukaryota</taxon>
        <taxon>Metazoa</taxon>
        <taxon>Echinodermata</taxon>
        <taxon>Eleutherozoa</taxon>
        <taxon>Echinozoa</taxon>
        <taxon>Echinoidea</taxon>
        <taxon>Euechinoidea</taxon>
        <taxon>Echinacea</taxon>
        <taxon>Camarodonta</taxon>
        <taxon>Echinidea</taxon>
        <taxon>Strongylocentrotidae</taxon>
        <taxon>Strongylocentrotus</taxon>
    </lineage>
</organism>
<dbReference type="Gene3D" id="1.10.238.10">
    <property type="entry name" value="EF-hand"/>
    <property type="match status" value="1"/>
</dbReference>
<evidence type="ECO:0000256" key="1">
    <source>
        <dbReference type="ARBA" id="ARBA00022723"/>
    </source>
</evidence>
<dbReference type="PROSITE" id="PS50222">
    <property type="entry name" value="EF_HAND_2"/>
    <property type="match status" value="1"/>
</dbReference>
<evidence type="ECO:0000313" key="5">
    <source>
        <dbReference type="Proteomes" id="UP000007110"/>
    </source>
</evidence>
<dbReference type="AlphaFoldDB" id="A0A7M7T353"/>
<dbReference type="OMA" id="FTHDEIF"/>